<keyword evidence="2" id="KW-1185">Reference proteome</keyword>
<proteinExistence type="predicted"/>
<dbReference type="Proteomes" id="UP001497522">
    <property type="component" value="Chromosome 7"/>
</dbReference>
<accession>A0ABP1BVV1</accession>
<name>A0ABP1BVV1_9BRYO</name>
<gene>
    <name evidence="1" type="ORF">CSSPJE1EN2_LOCUS21969</name>
</gene>
<organism evidence="1 2">
    <name type="scientific">Sphagnum jensenii</name>
    <dbReference type="NCBI Taxonomy" id="128206"/>
    <lineage>
        <taxon>Eukaryota</taxon>
        <taxon>Viridiplantae</taxon>
        <taxon>Streptophyta</taxon>
        <taxon>Embryophyta</taxon>
        <taxon>Bryophyta</taxon>
        <taxon>Sphagnophytina</taxon>
        <taxon>Sphagnopsida</taxon>
        <taxon>Sphagnales</taxon>
        <taxon>Sphagnaceae</taxon>
        <taxon>Sphagnum</taxon>
    </lineage>
</organism>
<evidence type="ECO:0000313" key="2">
    <source>
        <dbReference type="Proteomes" id="UP001497522"/>
    </source>
</evidence>
<sequence length="86" mass="9840">MLRVHNAFCTRHTERYDVQLGRQPRLEFVESCSGCYPLSREISIVVQCQRMTDRLGVEDSTVVAQLRYIALAADDRSETHTIIGVQ</sequence>
<reference evidence="1" key="1">
    <citation type="submission" date="2024-03" db="EMBL/GenBank/DDBJ databases">
        <authorList>
            <consortium name="ELIXIR-Norway"/>
            <consortium name="Elixir Norway"/>
        </authorList>
    </citation>
    <scope>NUCLEOTIDE SEQUENCE</scope>
</reference>
<evidence type="ECO:0000313" key="1">
    <source>
        <dbReference type="EMBL" id="CAK9880570.1"/>
    </source>
</evidence>
<protein>
    <submittedName>
        <fullName evidence="1">Uncharacterized protein</fullName>
    </submittedName>
</protein>
<dbReference type="EMBL" id="OZ023708">
    <property type="protein sequence ID" value="CAK9880570.1"/>
    <property type="molecule type" value="Genomic_DNA"/>
</dbReference>